<dbReference type="RefSeq" id="WP_377368425.1">
    <property type="nucleotide sequence ID" value="NZ_JBHTMN010000014.1"/>
</dbReference>
<organism evidence="2 3">
    <name type="scientific">Rhodanobacter aciditrophus</name>
    <dbReference type="NCBI Taxonomy" id="1623218"/>
    <lineage>
        <taxon>Bacteria</taxon>
        <taxon>Pseudomonadati</taxon>
        <taxon>Pseudomonadota</taxon>
        <taxon>Gammaproteobacteria</taxon>
        <taxon>Lysobacterales</taxon>
        <taxon>Rhodanobacteraceae</taxon>
        <taxon>Rhodanobacter</taxon>
    </lineage>
</organism>
<comment type="caution">
    <text evidence="2">The sequence shown here is derived from an EMBL/GenBank/DDBJ whole genome shotgun (WGS) entry which is preliminary data.</text>
</comment>
<protein>
    <recommendedName>
        <fullName evidence="1">Phage tail protein C-terminal domain-containing protein</fullName>
    </recommendedName>
</protein>
<accession>A0ABW4B333</accession>
<dbReference type="EMBL" id="JBHTMN010000014">
    <property type="protein sequence ID" value="MFD1384321.1"/>
    <property type="molecule type" value="Genomic_DNA"/>
</dbReference>
<sequence length="115" mass="12299">MAIIQTTAALNLLPDGVNKNSTQPQMTTERLELGVYQIGGVISLASEGWRTTIKKDDNGDPSISLATEANETGVLVRTYERGTTTPTDIIGALTLRFDVEVEVPDVEPVAEEPAA</sequence>
<feature type="domain" description="Phage tail protein C-terminal" evidence="1">
    <location>
        <begin position="13"/>
        <end position="86"/>
    </location>
</feature>
<name>A0ABW4B333_9GAMM</name>
<reference evidence="3" key="1">
    <citation type="journal article" date="2019" name="Int. J. Syst. Evol. Microbiol.">
        <title>The Global Catalogue of Microorganisms (GCM) 10K type strain sequencing project: providing services to taxonomists for standard genome sequencing and annotation.</title>
        <authorList>
            <consortium name="The Broad Institute Genomics Platform"/>
            <consortium name="The Broad Institute Genome Sequencing Center for Infectious Disease"/>
            <person name="Wu L."/>
            <person name="Ma J."/>
        </authorList>
    </citation>
    <scope>NUCLEOTIDE SEQUENCE [LARGE SCALE GENOMIC DNA]</scope>
    <source>
        <strain evidence="3">JCM 30774</strain>
    </source>
</reference>
<gene>
    <name evidence="2" type="ORF">ACFQ45_13160</name>
</gene>
<evidence type="ECO:0000313" key="2">
    <source>
        <dbReference type="EMBL" id="MFD1384321.1"/>
    </source>
</evidence>
<dbReference type="InterPro" id="IPR058008">
    <property type="entry name" value="Gp26_C"/>
</dbReference>
<dbReference type="Proteomes" id="UP001597059">
    <property type="component" value="Unassembled WGS sequence"/>
</dbReference>
<proteinExistence type="predicted"/>
<evidence type="ECO:0000313" key="3">
    <source>
        <dbReference type="Proteomes" id="UP001597059"/>
    </source>
</evidence>
<keyword evidence="3" id="KW-1185">Reference proteome</keyword>
<evidence type="ECO:0000259" key="1">
    <source>
        <dbReference type="Pfam" id="PF25670"/>
    </source>
</evidence>
<dbReference type="Pfam" id="PF25670">
    <property type="entry name" value="Phage_tail_C_2"/>
    <property type="match status" value="1"/>
</dbReference>